<dbReference type="GO" id="GO:0016491">
    <property type="term" value="F:oxidoreductase activity"/>
    <property type="evidence" value="ECO:0007669"/>
    <property type="project" value="UniProtKB-KW"/>
</dbReference>
<organism evidence="3 4">
    <name type="scientific">Wickerhamomyces ciferrii (strain ATCC 14091 / BCRC 22168 / CBS 111 / JCM 3599 / NBRC 0793 / NRRL Y-1031 F-60-10)</name>
    <name type="common">Yeast</name>
    <name type="synonym">Pichia ciferrii</name>
    <dbReference type="NCBI Taxonomy" id="1206466"/>
    <lineage>
        <taxon>Eukaryota</taxon>
        <taxon>Fungi</taxon>
        <taxon>Dikarya</taxon>
        <taxon>Ascomycota</taxon>
        <taxon>Saccharomycotina</taxon>
        <taxon>Saccharomycetes</taxon>
        <taxon>Phaffomycetales</taxon>
        <taxon>Wickerhamomycetaceae</taxon>
        <taxon>Wickerhamomyces</taxon>
    </lineage>
</organism>
<dbReference type="Gene3D" id="3.20.20.100">
    <property type="entry name" value="NADP-dependent oxidoreductase domain"/>
    <property type="match status" value="1"/>
</dbReference>
<dbReference type="Pfam" id="PF00248">
    <property type="entry name" value="Aldo_ket_red"/>
    <property type="match status" value="1"/>
</dbReference>
<feature type="domain" description="NADP-dependent oxidoreductase" evidence="2">
    <location>
        <begin position="23"/>
        <end position="349"/>
    </location>
</feature>
<gene>
    <name evidence="3" type="ORF">BN7_4183</name>
</gene>
<reference evidence="3 4" key="1">
    <citation type="journal article" date="2012" name="Eukaryot. Cell">
        <title>Draft genome sequence of Wickerhamomyces ciferrii NRRL Y-1031 F-60-10.</title>
        <authorList>
            <person name="Schneider J."/>
            <person name="Andrea H."/>
            <person name="Blom J."/>
            <person name="Jaenicke S."/>
            <person name="Ruckert C."/>
            <person name="Schorsch C."/>
            <person name="Szczepanowski R."/>
            <person name="Farwick M."/>
            <person name="Goesmann A."/>
            <person name="Puhler A."/>
            <person name="Schaffer S."/>
            <person name="Tauch A."/>
            <person name="Kohler T."/>
            <person name="Brinkrolf K."/>
        </authorList>
    </citation>
    <scope>NUCLEOTIDE SEQUENCE [LARGE SCALE GENOMIC DNA]</scope>
    <source>
        <strain evidence="4">ATCC 14091 / BCRC 22168 / CBS 111 / JCM 3599 / NBRC 0793 / NRRL Y-1031 F-60-10</strain>
    </source>
</reference>
<dbReference type="FunFam" id="3.20.20.100:FF:000004">
    <property type="entry name" value="Oxidoreductase, aldo/keto reductase"/>
    <property type="match status" value="1"/>
</dbReference>
<dbReference type="GO" id="GO:0005829">
    <property type="term" value="C:cytosol"/>
    <property type="evidence" value="ECO:0007669"/>
    <property type="project" value="UniProtKB-ARBA"/>
</dbReference>
<accession>K0KTB4</accession>
<dbReference type="STRING" id="1206466.K0KTB4"/>
<dbReference type="EMBL" id="CAIF01000148">
    <property type="protein sequence ID" value="CCH44614.1"/>
    <property type="molecule type" value="Genomic_DNA"/>
</dbReference>
<sequence>MSEVQQFVPWKNLGKSGLKISNVIVGCMSFGSKSWLPWVEDDEEKIFKILNTAYDHGIRTFDTADVYSNGLSEVLLGKFLKKYNIKRDKVVILTKVYFPVDEDLVDFSVFNKRTPEQELDLQNSQGLTRKHIFDAIEGSIKRLGTYVDVYQIHRFDPNTPVEETLKALNDVVEAGYTRYIGASLMKAVQFAELQFIAEKNGWHKFISMQSYYNLLNREDEQELNYFADKTGVGLIPYSPLAAGALAKPIPNQDELTERQKAPYGQRTTNTAANIISQTDPSQESERSIINRVGELAEKKNSTRAAVAIAWSISKGAAPILGLSSEKRVLEAVEGANLQLTNDEIKYLEEPYIPRVRRA</sequence>
<dbReference type="InterPro" id="IPR036812">
    <property type="entry name" value="NAD(P)_OxRdtase_dom_sf"/>
</dbReference>
<dbReference type="eggNOG" id="KOG1575">
    <property type="taxonomic scope" value="Eukaryota"/>
</dbReference>
<dbReference type="SUPFAM" id="SSF51430">
    <property type="entry name" value="NAD(P)-linked oxidoreductase"/>
    <property type="match status" value="1"/>
</dbReference>
<evidence type="ECO:0000313" key="3">
    <source>
        <dbReference type="EMBL" id="CCH44614.1"/>
    </source>
</evidence>
<dbReference type="HOGENOM" id="CLU_023205_2_0_1"/>
<dbReference type="PANTHER" id="PTHR43364">
    <property type="entry name" value="NADH-SPECIFIC METHYLGLYOXAL REDUCTASE-RELATED"/>
    <property type="match status" value="1"/>
</dbReference>
<keyword evidence="4" id="KW-1185">Reference proteome</keyword>
<evidence type="ECO:0000259" key="2">
    <source>
        <dbReference type="Pfam" id="PF00248"/>
    </source>
</evidence>
<keyword evidence="1 3" id="KW-0560">Oxidoreductase</keyword>
<dbReference type="InterPro" id="IPR023210">
    <property type="entry name" value="NADP_OxRdtase_dom"/>
</dbReference>
<dbReference type="InterPro" id="IPR050523">
    <property type="entry name" value="AKR_Detox_Biosynth"/>
</dbReference>
<dbReference type="PANTHER" id="PTHR43364:SF15">
    <property type="entry name" value="ARYL-ALCOHOL DEHYDROGENASE AAD16-RELATED"/>
    <property type="match status" value="1"/>
</dbReference>
<dbReference type="AlphaFoldDB" id="K0KTB4"/>
<dbReference type="Proteomes" id="UP000009328">
    <property type="component" value="Unassembled WGS sequence"/>
</dbReference>
<dbReference type="CDD" id="cd19079">
    <property type="entry name" value="AKR_EcYajO-like"/>
    <property type="match status" value="1"/>
</dbReference>
<evidence type="ECO:0000256" key="1">
    <source>
        <dbReference type="ARBA" id="ARBA00023002"/>
    </source>
</evidence>
<dbReference type="EC" id="1.1.1.-" evidence="3"/>
<comment type="caution">
    <text evidence="3">The sequence shown here is derived from an EMBL/GenBank/DDBJ whole genome shotgun (WGS) entry which is preliminary data.</text>
</comment>
<evidence type="ECO:0000313" key="4">
    <source>
        <dbReference type="Proteomes" id="UP000009328"/>
    </source>
</evidence>
<proteinExistence type="predicted"/>
<dbReference type="InParanoid" id="K0KTB4"/>
<protein>
    <submittedName>
        <fullName evidence="3">Aryl-alcohol dehydrogenase</fullName>
        <ecNumber evidence="3">1.1.1.-</ecNumber>
    </submittedName>
</protein>
<name>K0KTB4_WICCF</name>